<keyword evidence="2" id="KW-0687">Ribonucleoprotein</keyword>
<dbReference type="EMBL" id="CH473947">
    <property type="protein sequence ID" value="EDM03295.1"/>
    <property type="molecule type" value="Genomic_DNA"/>
</dbReference>
<protein>
    <submittedName>
        <fullName evidence="3">RCG62227</fullName>
    </submittedName>
</protein>
<dbReference type="InterPro" id="IPR005707">
    <property type="entry name" value="Ribosomal_uS2_euk/arc"/>
</dbReference>
<dbReference type="GO" id="GO:0015935">
    <property type="term" value="C:small ribosomal subunit"/>
    <property type="evidence" value="ECO:0007669"/>
    <property type="project" value="InterPro"/>
</dbReference>
<dbReference type="PANTHER" id="PTHR11489">
    <property type="entry name" value="40S RIBOSOMAL PROTEIN SA"/>
    <property type="match status" value="1"/>
</dbReference>
<proteinExistence type="predicted"/>
<sequence>MQQLPVLKFAATTGATPDGFTPETFTNQIQATIREPQLQAVTVPRTDHQPLVEASFLKTPSLYPRNTDSPLCHMDIVISCNKGAHSMGQTRWTLIPGSSSHVCHCLQ</sequence>
<organism evidence="3 4">
    <name type="scientific">Rattus norvegicus</name>
    <name type="common">Rat</name>
    <dbReference type="NCBI Taxonomy" id="10116"/>
    <lineage>
        <taxon>Eukaryota</taxon>
        <taxon>Metazoa</taxon>
        <taxon>Chordata</taxon>
        <taxon>Craniata</taxon>
        <taxon>Vertebrata</taxon>
        <taxon>Euteleostomi</taxon>
        <taxon>Mammalia</taxon>
        <taxon>Eutheria</taxon>
        <taxon>Euarchontoglires</taxon>
        <taxon>Glires</taxon>
        <taxon>Rodentia</taxon>
        <taxon>Myomorpha</taxon>
        <taxon>Muroidea</taxon>
        <taxon>Muridae</taxon>
        <taxon>Murinae</taxon>
        <taxon>Rattus</taxon>
    </lineage>
</organism>
<dbReference type="Gene3D" id="3.40.50.10490">
    <property type="entry name" value="Glucose-6-phosphate isomerase like protein, domain 1"/>
    <property type="match status" value="1"/>
</dbReference>
<evidence type="ECO:0000313" key="3">
    <source>
        <dbReference type="EMBL" id="EDM03295.1"/>
    </source>
</evidence>
<gene>
    <name evidence="3" type="ORF">rCG_62227</name>
</gene>
<dbReference type="InterPro" id="IPR023591">
    <property type="entry name" value="Ribosomal_uS2_flav_dom_sf"/>
</dbReference>
<evidence type="ECO:0000313" key="4">
    <source>
        <dbReference type="Proteomes" id="UP000234681"/>
    </source>
</evidence>
<evidence type="ECO:0000256" key="1">
    <source>
        <dbReference type="ARBA" id="ARBA00022980"/>
    </source>
</evidence>
<accession>A6HB90</accession>
<evidence type="ECO:0000256" key="2">
    <source>
        <dbReference type="ARBA" id="ARBA00023274"/>
    </source>
</evidence>
<keyword evidence="1" id="KW-0689">Ribosomal protein</keyword>
<dbReference type="GO" id="GO:0003735">
    <property type="term" value="F:structural constituent of ribosome"/>
    <property type="evidence" value="ECO:0007669"/>
    <property type="project" value="InterPro"/>
</dbReference>
<dbReference type="AlphaFoldDB" id="A6HB90"/>
<dbReference type="Proteomes" id="UP000234681">
    <property type="component" value="Chromosome 6"/>
</dbReference>
<dbReference type="GO" id="GO:0006412">
    <property type="term" value="P:translation"/>
    <property type="evidence" value="ECO:0007669"/>
    <property type="project" value="InterPro"/>
</dbReference>
<name>A6HB90_RAT</name>
<reference evidence="4" key="1">
    <citation type="submission" date="2005-09" db="EMBL/GenBank/DDBJ databases">
        <authorList>
            <person name="Mural R.J."/>
            <person name="Li P.W."/>
            <person name="Adams M.D."/>
            <person name="Amanatides P.G."/>
            <person name="Baden-Tillson H."/>
            <person name="Barnstead M."/>
            <person name="Chin S.H."/>
            <person name="Dew I."/>
            <person name="Evans C.A."/>
            <person name="Ferriera S."/>
            <person name="Flanigan M."/>
            <person name="Fosler C."/>
            <person name="Glodek A."/>
            <person name="Gu Z."/>
            <person name="Holt R.A."/>
            <person name="Jennings D."/>
            <person name="Kraft C.L."/>
            <person name="Lu F."/>
            <person name="Nguyen T."/>
            <person name="Nusskern D.R."/>
            <person name="Pfannkoch C.M."/>
            <person name="Sitter C."/>
            <person name="Sutton G.G."/>
            <person name="Venter J.C."/>
            <person name="Wang Z."/>
            <person name="Woodage T."/>
            <person name="Zheng X.H."/>
            <person name="Zhong F."/>
        </authorList>
    </citation>
    <scope>NUCLEOTIDE SEQUENCE [LARGE SCALE GENOMIC DNA]</scope>
    <source>
        <strain>BN</strain>
        <strain evidence="4">Sprague-Dawley</strain>
    </source>
</reference>
<dbReference type="SUPFAM" id="SSF52313">
    <property type="entry name" value="Ribosomal protein S2"/>
    <property type="match status" value="1"/>
</dbReference>